<protein>
    <submittedName>
        <fullName evidence="1">L,D-transpeptidase catalytic domain</fullName>
    </submittedName>
</protein>
<gene>
    <name evidence="1" type="ORF">SAMN06295987_103388</name>
</gene>
<dbReference type="PROSITE" id="PS51318">
    <property type="entry name" value="TAT"/>
    <property type="match status" value="1"/>
</dbReference>
<dbReference type="InterPro" id="IPR032676">
    <property type="entry name" value="YkuD_2"/>
</dbReference>
<name>A0A1U6HZA1_9SPHN</name>
<accession>A0A1U6HZA1</accession>
<reference evidence="2" key="1">
    <citation type="submission" date="2017-02" db="EMBL/GenBank/DDBJ databases">
        <authorList>
            <person name="Varghese N."/>
            <person name="Submissions S."/>
        </authorList>
    </citation>
    <scope>NUCLEOTIDE SEQUENCE [LARGE SCALE GENOMIC DNA]</scope>
    <source>
        <strain evidence="2">SM117</strain>
    </source>
</reference>
<dbReference type="Pfam" id="PF13645">
    <property type="entry name" value="YkuD_2"/>
    <property type="match status" value="1"/>
</dbReference>
<dbReference type="Proteomes" id="UP000190989">
    <property type="component" value="Unassembled WGS sequence"/>
</dbReference>
<sequence>MVKWSSEFNRRNLLFAGATLAAGALIKRPSPDPVPAIPVASARPRRLPAVAKRSTAGPKFDVNPRLLEKALAALETHSKRIRDHGRIALVDFSVSSSKERMHFLDIENGKATQILVAHGSGSDPDHTGFVERFSNVFGSNASSQGAFLTDDYYVGKHGRSQRLIGLDPTNDNALDRAIVVHSAWYANEDMIRTHGMLGRSQGCFAVGEKHLDDLFSFLGKGRMIYAGRT</sequence>
<evidence type="ECO:0000313" key="2">
    <source>
        <dbReference type="Proteomes" id="UP000190989"/>
    </source>
</evidence>
<organism evidence="1 2">
    <name type="scientific">Novosphingobium mathurense</name>
    <dbReference type="NCBI Taxonomy" id="428990"/>
    <lineage>
        <taxon>Bacteria</taxon>
        <taxon>Pseudomonadati</taxon>
        <taxon>Pseudomonadota</taxon>
        <taxon>Alphaproteobacteria</taxon>
        <taxon>Sphingomonadales</taxon>
        <taxon>Sphingomonadaceae</taxon>
        <taxon>Novosphingobium</taxon>
    </lineage>
</organism>
<dbReference type="RefSeq" id="WP_176168036.1">
    <property type="nucleotide sequence ID" value="NZ_FVZE01000003.1"/>
</dbReference>
<dbReference type="EMBL" id="FVZE01000003">
    <property type="protein sequence ID" value="SLK01036.1"/>
    <property type="molecule type" value="Genomic_DNA"/>
</dbReference>
<dbReference type="AlphaFoldDB" id="A0A1U6HZA1"/>
<proteinExistence type="predicted"/>
<dbReference type="PANTHER" id="PTHR38477:SF1">
    <property type="entry name" value="MUREIN L,D-TRANSPEPTIDASE CATALYTIC DOMAIN FAMILY PROTEIN"/>
    <property type="match status" value="1"/>
</dbReference>
<dbReference type="STRING" id="428990.SAMN06295987_103388"/>
<dbReference type="InterPro" id="IPR006311">
    <property type="entry name" value="TAT_signal"/>
</dbReference>
<evidence type="ECO:0000313" key="1">
    <source>
        <dbReference type="EMBL" id="SLK01036.1"/>
    </source>
</evidence>
<dbReference type="PANTHER" id="PTHR38477">
    <property type="entry name" value="HYPOTHETICAL EXPORTED PROTEIN"/>
    <property type="match status" value="1"/>
</dbReference>
<keyword evidence="2" id="KW-1185">Reference proteome</keyword>